<proteinExistence type="predicted"/>
<protein>
    <submittedName>
        <fullName evidence="2">Uncharacterized protein</fullName>
    </submittedName>
</protein>
<feature type="region of interest" description="Disordered" evidence="1">
    <location>
        <begin position="15"/>
        <end position="37"/>
    </location>
</feature>
<gene>
    <name evidence="2" type="ORF">WICPIJ_009242</name>
</gene>
<evidence type="ECO:0000256" key="1">
    <source>
        <dbReference type="SAM" id="MobiDB-lite"/>
    </source>
</evidence>
<reference evidence="2" key="1">
    <citation type="journal article" date="2021" name="Open Biol.">
        <title>Shared evolutionary footprints suggest mitochondrial oxidative damage underlies multiple complex I losses in fungi.</title>
        <authorList>
            <person name="Schikora-Tamarit M.A."/>
            <person name="Marcet-Houben M."/>
            <person name="Nosek J."/>
            <person name="Gabaldon T."/>
        </authorList>
    </citation>
    <scope>NUCLEOTIDE SEQUENCE</scope>
    <source>
        <strain evidence="2">CBS2887</strain>
    </source>
</reference>
<comment type="caution">
    <text evidence="2">The sequence shown here is derived from an EMBL/GenBank/DDBJ whole genome shotgun (WGS) entry which is preliminary data.</text>
</comment>
<sequence>MPTKISMELSLTSKDGKWGKKSLPQKKHMKTQSSMARSRSNLKFKFGTFSSTSKYSRRTLMFNQRNGFLYSCKCCFLSSDMFIWLLTDSCLWSWANTSSLRTLKCGSCVASPKKIKSASNP</sequence>
<evidence type="ECO:0000313" key="3">
    <source>
        <dbReference type="Proteomes" id="UP000774326"/>
    </source>
</evidence>
<dbReference type="AlphaFoldDB" id="A0A9P8PQR1"/>
<accession>A0A9P8PQR1</accession>
<dbReference type="Proteomes" id="UP000774326">
    <property type="component" value="Unassembled WGS sequence"/>
</dbReference>
<name>A0A9P8PQR1_WICPI</name>
<dbReference type="EMBL" id="JAEUBG010005348">
    <property type="protein sequence ID" value="KAH3675789.1"/>
    <property type="molecule type" value="Genomic_DNA"/>
</dbReference>
<organism evidence="2 3">
    <name type="scientific">Wickerhamomyces pijperi</name>
    <name type="common">Yeast</name>
    <name type="synonym">Pichia pijperi</name>
    <dbReference type="NCBI Taxonomy" id="599730"/>
    <lineage>
        <taxon>Eukaryota</taxon>
        <taxon>Fungi</taxon>
        <taxon>Dikarya</taxon>
        <taxon>Ascomycota</taxon>
        <taxon>Saccharomycotina</taxon>
        <taxon>Saccharomycetes</taxon>
        <taxon>Phaffomycetales</taxon>
        <taxon>Wickerhamomycetaceae</taxon>
        <taxon>Wickerhamomyces</taxon>
    </lineage>
</organism>
<evidence type="ECO:0000313" key="2">
    <source>
        <dbReference type="EMBL" id="KAH3675789.1"/>
    </source>
</evidence>
<feature type="compositionally biased region" description="Basic residues" evidence="1">
    <location>
        <begin position="19"/>
        <end position="30"/>
    </location>
</feature>
<reference evidence="2" key="2">
    <citation type="submission" date="2021-01" db="EMBL/GenBank/DDBJ databases">
        <authorList>
            <person name="Schikora-Tamarit M.A."/>
        </authorList>
    </citation>
    <scope>NUCLEOTIDE SEQUENCE</scope>
    <source>
        <strain evidence="2">CBS2887</strain>
    </source>
</reference>
<keyword evidence="3" id="KW-1185">Reference proteome</keyword>